<evidence type="ECO:0000256" key="1">
    <source>
        <dbReference type="SAM" id="MobiDB-lite"/>
    </source>
</evidence>
<protein>
    <submittedName>
        <fullName evidence="2">Uncharacterized protein</fullName>
    </submittedName>
</protein>
<accession>A0AAD2FGN5</accession>
<dbReference type="AlphaFoldDB" id="A0AAD2FGN5"/>
<dbReference type="Proteomes" id="UP001295423">
    <property type="component" value="Unassembled WGS sequence"/>
</dbReference>
<feature type="compositionally biased region" description="Basic residues" evidence="1">
    <location>
        <begin position="36"/>
        <end position="48"/>
    </location>
</feature>
<proteinExistence type="predicted"/>
<feature type="compositionally biased region" description="Low complexity" evidence="1">
    <location>
        <begin position="87"/>
        <end position="98"/>
    </location>
</feature>
<comment type="caution">
    <text evidence="2">The sequence shown here is derived from an EMBL/GenBank/DDBJ whole genome shotgun (WGS) entry which is preliminary data.</text>
</comment>
<sequence length="127" mass="14166">MALHIYFSELMATKGMEHAQLVRDDARITQNPKLTMPKRRSRTRRHPTFRPTTAPGGCCMATPSSSLPSRPSRKGSNDDLVSIARCTTNSTTAATNSTLDQQHDDSNRSSLELFYSEVAPRSRRISK</sequence>
<evidence type="ECO:0000313" key="3">
    <source>
        <dbReference type="Proteomes" id="UP001295423"/>
    </source>
</evidence>
<dbReference type="EMBL" id="CAKOGP040000779">
    <property type="protein sequence ID" value="CAJ1939043.1"/>
    <property type="molecule type" value="Genomic_DNA"/>
</dbReference>
<keyword evidence="3" id="KW-1185">Reference proteome</keyword>
<organism evidence="2 3">
    <name type="scientific">Cylindrotheca closterium</name>
    <dbReference type="NCBI Taxonomy" id="2856"/>
    <lineage>
        <taxon>Eukaryota</taxon>
        <taxon>Sar</taxon>
        <taxon>Stramenopiles</taxon>
        <taxon>Ochrophyta</taxon>
        <taxon>Bacillariophyta</taxon>
        <taxon>Bacillariophyceae</taxon>
        <taxon>Bacillariophycidae</taxon>
        <taxon>Bacillariales</taxon>
        <taxon>Bacillariaceae</taxon>
        <taxon>Cylindrotheca</taxon>
    </lineage>
</organism>
<name>A0AAD2FGN5_9STRA</name>
<evidence type="ECO:0000313" key="2">
    <source>
        <dbReference type="EMBL" id="CAJ1939043.1"/>
    </source>
</evidence>
<feature type="region of interest" description="Disordered" evidence="1">
    <location>
        <begin position="28"/>
        <end position="112"/>
    </location>
</feature>
<gene>
    <name evidence="2" type="ORF">CYCCA115_LOCUS6396</name>
</gene>
<reference evidence="2" key="1">
    <citation type="submission" date="2023-08" db="EMBL/GenBank/DDBJ databases">
        <authorList>
            <person name="Audoor S."/>
            <person name="Bilcke G."/>
        </authorList>
    </citation>
    <scope>NUCLEOTIDE SEQUENCE</scope>
</reference>